<sequence>MLLDGIGSFLKDNGHAILDTAGMVPVIGEGADIVKGIWYAFEGDYGNAALSFGAAISIAGNLATAGKWGKRAYDARSQFDELSLGLAQKRAAEIKARPGRNNRKPTSVFAAVDSRTGKPIMGLVEVVQHQSIFILV</sequence>
<proteinExistence type="predicted"/>
<gene>
    <name evidence="1" type="ORF">IC620_15105</name>
</gene>
<dbReference type="Proteomes" id="UP000661691">
    <property type="component" value="Unassembled WGS sequence"/>
</dbReference>
<evidence type="ECO:0000313" key="2">
    <source>
        <dbReference type="Proteomes" id="UP000661691"/>
    </source>
</evidence>
<dbReference type="CDD" id="cd20745">
    <property type="entry name" value="FIX_RhsA_AHH_HNH-like"/>
    <property type="match status" value="1"/>
</dbReference>
<organism evidence="1 2">
    <name type="scientific">Polycladospora coralii</name>
    <dbReference type="NCBI Taxonomy" id="2771432"/>
    <lineage>
        <taxon>Bacteria</taxon>
        <taxon>Bacillati</taxon>
        <taxon>Bacillota</taxon>
        <taxon>Bacilli</taxon>
        <taxon>Bacillales</taxon>
        <taxon>Thermoactinomycetaceae</taxon>
        <taxon>Polycladospora</taxon>
    </lineage>
</organism>
<comment type="caution">
    <text evidence="1">The sequence shown here is derived from an EMBL/GenBank/DDBJ whole genome shotgun (WGS) entry which is preliminary data.</text>
</comment>
<dbReference type="RefSeq" id="WP_191142671.1">
    <property type="nucleotide sequence ID" value="NZ_JACXAH010000033.1"/>
</dbReference>
<dbReference type="AlphaFoldDB" id="A0A926NHJ2"/>
<dbReference type="EMBL" id="JACXAH010000033">
    <property type="protein sequence ID" value="MBD1373674.1"/>
    <property type="molecule type" value="Genomic_DNA"/>
</dbReference>
<keyword evidence="2" id="KW-1185">Reference proteome</keyword>
<accession>A0A926NHJ2</accession>
<protein>
    <submittedName>
        <fullName evidence="1">Uncharacterized protein</fullName>
    </submittedName>
</protein>
<evidence type="ECO:0000313" key="1">
    <source>
        <dbReference type="EMBL" id="MBD1373674.1"/>
    </source>
</evidence>
<reference evidence="1" key="1">
    <citation type="submission" date="2020-09" db="EMBL/GenBank/DDBJ databases">
        <title>A novel bacterium of genus Hazenella, isolated from South China Sea.</title>
        <authorList>
            <person name="Huang H."/>
            <person name="Mo K."/>
            <person name="Hu Y."/>
        </authorList>
    </citation>
    <scope>NUCLEOTIDE SEQUENCE</scope>
    <source>
        <strain evidence="1">IB182357</strain>
    </source>
</reference>
<name>A0A926NHJ2_9BACL</name>